<sequence>MATVSAVLNLVLGGHLNLR</sequence>
<proteinExistence type="predicted"/>
<accession>A0A0E9RNW6</accession>
<name>A0A0E9RNW6_ANGAN</name>
<organism evidence="1">
    <name type="scientific">Anguilla anguilla</name>
    <name type="common">European freshwater eel</name>
    <name type="synonym">Muraena anguilla</name>
    <dbReference type="NCBI Taxonomy" id="7936"/>
    <lineage>
        <taxon>Eukaryota</taxon>
        <taxon>Metazoa</taxon>
        <taxon>Chordata</taxon>
        <taxon>Craniata</taxon>
        <taxon>Vertebrata</taxon>
        <taxon>Euteleostomi</taxon>
        <taxon>Actinopterygii</taxon>
        <taxon>Neopterygii</taxon>
        <taxon>Teleostei</taxon>
        <taxon>Anguilliformes</taxon>
        <taxon>Anguillidae</taxon>
        <taxon>Anguilla</taxon>
    </lineage>
</organism>
<dbReference type="AlphaFoldDB" id="A0A0E9RNW6"/>
<reference evidence="1" key="2">
    <citation type="journal article" date="2015" name="Fish Shellfish Immunol.">
        <title>Early steps in the European eel (Anguilla anguilla)-Vibrio vulnificus interaction in the gills: Role of the RtxA13 toxin.</title>
        <authorList>
            <person name="Callol A."/>
            <person name="Pajuelo D."/>
            <person name="Ebbesson L."/>
            <person name="Teles M."/>
            <person name="MacKenzie S."/>
            <person name="Amaro C."/>
        </authorList>
    </citation>
    <scope>NUCLEOTIDE SEQUENCE</scope>
</reference>
<evidence type="ECO:0000313" key="1">
    <source>
        <dbReference type="EMBL" id="JAH30517.1"/>
    </source>
</evidence>
<dbReference type="EMBL" id="GBXM01078060">
    <property type="protein sequence ID" value="JAH30517.1"/>
    <property type="molecule type" value="Transcribed_RNA"/>
</dbReference>
<protein>
    <submittedName>
        <fullName evidence="1">Uncharacterized protein</fullName>
    </submittedName>
</protein>
<reference evidence="1" key="1">
    <citation type="submission" date="2014-11" db="EMBL/GenBank/DDBJ databases">
        <authorList>
            <person name="Amaro Gonzalez C."/>
        </authorList>
    </citation>
    <scope>NUCLEOTIDE SEQUENCE</scope>
</reference>